<dbReference type="GO" id="GO:0004089">
    <property type="term" value="F:carbonate dehydratase activity"/>
    <property type="evidence" value="ECO:0007669"/>
    <property type="project" value="InterPro"/>
</dbReference>
<reference evidence="4" key="1">
    <citation type="journal article" date="2016" name="BMC Genomics">
        <title>Seminal fluid protein genes of the brown planthopper, Nilaparvata lugens.</title>
        <authorList>
            <person name="Yu B."/>
            <person name="Li D.T."/>
            <person name="Lu J.B."/>
            <person name="Zhang W.X."/>
            <person name="Zhang C.X."/>
        </authorList>
    </citation>
    <scope>NUCLEOTIDE SEQUENCE</scope>
    <source>
        <strain evidence="4">NlSFP_secreted_comp31475</strain>
    </source>
</reference>
<dbReference type="RefSeq" id="XP_039290785.1">
    <property type="nucleotide sequence ID" value="XM_039434851.1"/>
</dbReference>
<dbReference type="GeneID" id="111055683"/>
<dbReference type="Gene3D" id="3.10.200.10">
    <property type="entry name" value="Alpha carbonic anhydrase"/>
    <property type="match status" value="1"/>
</dbReference>
<evidence type="ECO:0000259" key="3">
    <source>
        <dbReference type="PROSITE" id="PS51144"/>
    </source>
</evidence>
<sequence length="304" mass="35020">MKSLKILFTIVLLVEIGKPNLFIRAQSGSDDDSDEDIENQTDFPWNPRWHFVSPLQSPIDVVRCNCREMEYEPLIWNYAPSVEKDGIALKISNTGHGVSIKIPSEEARPFLSGGMLPGRYLFDNLHLHWGRTDDVGSEHFVDGESYAMECHMVTYNSKYSDLNEALNHKDDGVVVFTFFFKLTPNNNEDLQPFLRYVLFIRETGYNITALDQDALIWFLNPLEVNDEYLTYPGSLTTPPYTESVVFIILPEPIRVSSHQLSVMRRLMDNHVPSRPVLDNRRVIQPVNHRPVVCVKGAVEWNMRY</sequence>
<name>A0A1I9WL36_NILLU</name>
<dbReference type="RefSeq" id="XP_039290787.1">
    <property type="nucleotide sequence ID" value="XM_039434853.1"/>
</dbReference>
<dbReference type="InterPro" id="IPR023561">
    <property type="entry name" value="Carbonic_anhydrase_a-class"/>
</dbReference>
<evidence type="ECO:0000256" key="2">
    <source>
        <dbReference type="SAM" id="SignalP"/>
    </source>
</evidence>
<keyword evidence="2" id="KW-0732">Signal</keyword>
<feature type="domain" description="Alpha-carbonic anhydrase" evidence="3">
    <location>
        <begin position="41"/>
        <end position="295"/>
    </location>
</feature>
<feature type="chain" id="PRO_5009605814" evidence="2">
    <location>
        <begin position="20"/>
        <end position="304"/>
    </location>
</feature>
<dbReference type="OrthoDB" id="429145at2759"/>
<feature type="signal peptide" evidence="2">
    <location>
        <begin position="1"/>
        <end position="19"/>
    </location>
</feature>
<proteinExistence type="evidence at transcript level"/>
<dbReference type="PROSITE" id="PS51144">
    <property type="entry name" value="ALPHA_CA_2"/>
    <property type="match status" value="1"/>
</dbReference>
<dbReference type="KEGG" id="nlu:111055683"/>
<dbReference type="PANTHER" id="PTHR18952">
    <property type="entry name" value="CARBONIC ANHYDRASE"/>
    <property type="match status" value="1"/>
</dbReference>
<dbReference type="RefSeq" id="XP_039290786.1">
    <property type="nucleotide sequence ID" value="XM_039434852.1"/>
</dbReference>
<dbReference type="GO" id="GO:0005737">
    <property type="term" value="C:cytoplasm"/>
    <property type="evidence" value="ECO:0007669"/>
    <property type="project" value="TreeGrafter"/>
</dbReference>
<dbReference type="Pfam" id="PF00194">
    <property type="entry name" value="Carb_anhydrase"/>
    <property type="match status" value="1"/>
</dbReference>
<accession>A0A1I9WL36</accession>
<dbReference type="EMBL" id="KU932220">
    <property type="protein sequence ID" value="APA33856.1"/>
    <property type="molecule type" value="mRNA"/>
</dbReference>
<dbReference type="RefSeq" id="XP_022198636.2">
    <property type="nucleotide sequence ID" value="XM_022342944.2"/>
</dbReference>
<evidence type="ECO:0000313" key="4">
    <source>
        <dbReference type="EMBL" id="APA33856.1"/>
    </source>
</evidence>
<dbReference type="GO" id="GO:0008270">
    <property type="term" value="F:zinc ion binding"/>
    <property type="evidence" value="ECO:0007669"/>
    <property type="project" value="InterPro"/>
</dbReference>
<dbReference type="AlphaFoldDB" id="A0A1I9WL36"/>
<dbReference type="InterPro" id="IPR036398">
    <property type="entry name" value="CA_dom_sf"/>
</dbReference>
<dbReference type="CDD" id="cd00326">
    <property type="entry name" value="alpha_CA"/>
    <property type="match status" value="1"/>
</dbReference>
<dbReference type="SUPFAM" id="SSF51069">
    <property type="entry name" value="Carbonic anhydrase"/>
    <property type="match status" value="1"/>
</dbReference>
<protein>
    <submittedName>
        <fullName evidence="4">Seminal fluid protein</fullName>
    </submittedName>
</protein>
<dbReference type="SMART" id="SM01057">
    <property type="entry name" value="Carb_anhydrase"/>
    <property type="match status" value="1"/>
</dbReference>
<comment type="similarity">
    <text evidence="1">Belongs to the alpha-carbonic anhydrase family.</text>
</comment>
<evidence type="ECO:0000256" key="1">
    <source>
        <dbReference type="ARBA" id="ARBA00010718"/>
    </source>
</evidence>
<organism evidence="4">
    <name type="scientific">Nilaparvata lugens</name>
    <name type="common">Brown planthopper</name>
    <dbReference type="NCBI Taxonomy" id="108931"/>
    <lineage>
        <taxon>Eukaryota</taxon>
        <taxon>Metazoa</taxon>
        <taxon>Ecdysozoa</taxon>
        <taxon>Arthropoda</taxon>
        <taxon>Hexapoda</taxon>
        <taxon>Insecta</taxon>
        <taxon>Pterygota</taxon>
        <taxon>Neoptera</taxon>
        <taxon>Paraneoptera</taxon>
        <taxon>Hemiptera</taxon>
        <taxon>Auchenorrhyncha</taxon>
        <taxon>Fulgoroidea</taxon>
        <taxon>Delphacidae</taxon>
        <taxon>Delphacinae</taxon>
        <taxon>Nilaparvata</taxon>
    </lineage>
</organism>
<dbReference type="PANTHER" id="PTHR18952:SF124">
    <property type="entry name" value="CARBONIC ANHYDRASE 7"/>
    <property type="match status" value="1"/>
</dbReference>
<dbReference type="InterPro" id="IPR001148">
    <property type="entry name" value="CA_dom"/>
</dbReference>